<keyword evidence="3" id="KW-1185">Reference proteome</keyword>
<evidence type="ECO:0000313" key="3">
    <source>
        <dbReference type="Proteomes" id="UP000316621"/>
    </source>
</evidence>
<sequence>MSTEEPKTRKRKTVELRTKNRHDAETMARRVNKVFTKFYTPTGVDVNKFKVKPHPKWTITRRK</sequence>
<proteinExistence type="predicted"/>
<dbReference type="AlphaFoldDB" id="A0A4Y7JX29"/>
<organism evidence="2 3">
    <name type="scientific">Papaver somniferum</name>
    <name type="common">Opium poppy</name>
    <dbReference type="NCBI Taxonomy" id="3469"/>
    <lineage>
        <taxon>Eukaryota</taxon>
        <taxon>Viridiplantae</taxon>
        <taxon>Streptophyta</taxon>
        <taxon>Embryophyta</taxon>
        <taxon>Tracheophyta</taxon>
        <taxon>Spermatophyta</taxon>
        <taxon>Magnoliopsida</taxon>
        <taxon>Ranunculales</taxon>
        <taxon>Papaveraceae</taxon>
        <taxon>Papaveroideae</taxon>
        <taxon>Papaver</taxon>
    </lineage>
</organism>
<dbReference type="EMBL" id="CM010720">
    <property type="protein sequence ID" value="RZC64328.1"/>
    <property type="molecule type" value="Genomic_DNA"/>
</dbReference>
<reference evidence="2 3" key="1">
    <citation type="journal article" date="2018" name="Science">
        <title>The opium poppy genome and morphinan production.</title>
        <authorList>
            <person name="Guo L."/>
            <person name="Winzer T."/>
            <person name="Yang X."/>
            <person name="Li Y."/>
            <person name="Ning Z."/>
            <person name="He Z."/>
            <person name="Teodor R."/>
            <person name="Lu Y."/>
            <person name="Bowser T.A."/>
            <person name="Graham I.A."/>
            <person name="Ye K."/>
        </authorList>
    </citation>
    <scope>NUCLEOTIDE SEQUENCE [LARGE SCALE GENOMIC DNA]</scope>
    <source>
        <strain evidence="3">cv. HN1</strain>
        <tissue evidence="2">Leaves</tissue>
    </source>
</reference>
<evidence type="ECO:0000313" key="2">
    <source>
        <dbReference type="EMBL" id="RZC64328.1"/>
    </source>
</evidence>
<accession>A0A4Y7JX29</accession>
<feature type="region of interest" description="Disordered" evidence="1">
    <location>
        <begin position="1"/>
        <end position="21"/>
    </location>
</feature>
<gene>
    <name evidence="2" type="ORF">C5167_008021</name>
</gene>
<dbReference type="Gramene" id="RZC64328">
    <property type="protein sequence ID" value="RZC64328"/>
    <property type="gene ID" value="C5167_008021"/>
</dbReference>
<protein>
    <submittedName>
        <fullName evidence="2">Uncharacterized protein</fullName>
    </submittedName>
</protein>
<evidence type="ECO:0000256" key="1">
    <source>
        <dbReference type="SAM" id="MobiDB-lite"/>
    </source>
</evidence>
<name>A0A4Y7JX29_PAPSO</name>
<dbReference type="Proteomes" id="UP000316621">
    <property type="component" value="Chromosome 6"/>
</dbReference>